<evidence type="ECO:0000313" key="7">
    <source>
        <dbReference type="EMBL" id="JAI18119.1"/>
    </source>
</evidence>
<dbReference type="SFLD" id="SFLDS00019">
    <property type="entry name" value="Glutathione_Transferase_(cytos"/>
    <property type="match status" value="1"/>
</dbReference>
<dbReference type="InterPro" id="IPR004045">
    <property type="entry name" value="Glutathione_S-Trfase_N"/>
</dbReference>
<dbReference type="GO" id="GO:0006749">
    <property type="term" value="P:glutathione metabolic process"/>
    <property type="evidence" value="ECO:0007669"/>
    <property type="project" value="TreeGrafter"/>
</dbReference>
<dbReference type="InterPro" id="IPR050213">
    <property type="entry name" value="GST_superfamily"/>
</dbReference>
<evidence type="ECO:0000256" key="2">
    <source>
        <dbReference type="ARBA" id="ARBA00022679"/>
    </source>
</evidence>
<dbReference type="Gene3D" id="3.40.30.10">
    <property type="entry name" value="Glutaredoxin"/>
    <property type="match status" value="1"/>
</dbReference>
<dbReference type="Pfam" id="PF14497">
    <property type="entry name" value="GST_C_3"/>
    <property type="match status" value="1"/>
</dbReference>
<dbReference type="InterPro" id="IPR036282">
    <property type="entry name" value="Glutathione-S-Trfase_C_sf"/>
</dbReference>
<dbReference type="InterPro" id="IPR010987">
    <property type="entry name" value="Glutathione-S-Trfase_C-like"/>
</dbReference>
<feature type="domain" description="GST C-terminal" evidence="6">
    <location>
        <begin position="80"/>
        <end position="202"/>
    </location>
</feature>
<evidence type="ECO:0000259" key="5">
    <source>
        <dbReference type="PROSITE" id="PS50404"/>
    </source>
</evidence>
<dbReference type="CDD" id="cd03192">
    <property type="entry name" value="GST_C_Sigma_like"/>
    <property type="match status" value="1"/>
</dbReference>
<dbReference type="SFLD" id="SFLDG01205">
    <property type="entry name" value="AMPS.1"/>
    <property type="match status" value="1"/>
</dbReference>
<dbReference type="InterPro" id="IPR040079">
    <property type="entry name" value="Glutathione_S-Trfase"/>
</dbReference>
<dbReference type="EMBL" id="GCVX01000111">
    <property type="protein sequence ID" value="JAI18119.1"/>
    <property type="molecule type" value="Transcribed_RNA"/>
</dbReference>
<dbReference type="GO" id="GO:0004364">
    <property type="term" value="F:glutathione transferase activity"/>
    <property type="evidence" value="ECO:0007669"/>
    <property type="project" value="UniProtKB-EC"/>
</dbReference>
<sequence length="202" mass="23400">MPVEFTYFFTKGLGEQCRLLLAYGGVEFKDIRLQYEDWPAYKSKTPFGQAPILNIDGKIYAQSLAISRYLGRKYGLAGDDIEEAFEIDQNVEFLNDLRLHGYQVILQPTDELKDQKHAEKEKVYPDILKQLDKIIRANNGHIAAKKLTWGDFVFAGQYDMLKWMMRNPGLDQQYPSFKKLYDTVLALPQVQKYLASSPKPEY</sequence>
<dbReference type="GO" id="GO:0004602">
    <property type="term" value="F:glutathione peroxidase activity"/>
    <property type="evidence" value="ECO:0007669"/>
    <property type="project" value="UniProtKB-ARBA"/>
</dbReference>
<dbReference type="SUPFAM" id="SSF47616">
    <property type="entry name" value="GST C-terminal domain-like"/>
    <property type="match status" value="1"/>
</dbReference>
<dbReference type="SFLD" id="SFLDG00363">
    <property type="entry name" value="AMPS_(cytGST):_Alpha-__Mu-__Pi"/>
    <property type="match status" value="1"/>
</dbReference>
<evidence type="ECO:0000256" key="4">
    <source>
        <dbReference type="ARBA" id="ARBA00047960"/>
    </source>
</evidence>
<dbReference type="SUPFAM" id="SSF52833">
    <property type="entry name" value="Thioredoxin-like"/>
    <property type="match status" value="1"/>
</dbReference>
<keyword evidence="2 7" id="KW-0808">Transferase</keyword>
<comment type="similarity">
    <text evidence="3">Belongs to the GST superfamily. Sigma family.</text>
</comment>
<proteinExistence type="inferred from homology"/>
<name>A0A0K8TUF1_EPIPO</name>
<dbReference type="Pfam" id="PF02798">
    <property type="entry name" value="GST_N"/>
    <property type="match status" value="1"/>
</dbReference>
<evidence type="ECO:0000259" key="6">
    <source>
        <dbReference type="PROSITE" id="PS50405"/>
    </source>
</evidence>
<accession>A0A0K8TUF1</accession>
<dbReference type="PROSITE" id="PS50404">
    <property type="entry name" value="GST_NTER"/>
    <property type="match status" value="1"/>
</dbReference>
<dbReference type="FunFam" id="3.40.30.10:FF:000035">
    <property type="entry name" value="hematopoietic prostaglandin D synthase"/>
    <property type="match status" value="1"/>
</dbReference>
<dbReference type="PROSITE" id="PS50405">
    <property type="entry name" value="GST_CTER"/>
    <property type="match status" value="1"/>
</dbReference>
<dbReference type="PANTHER" id="PTHR11571:SF224">
    <property type="entry name" value="HEMATOPOIETIC PROSTAGLANDIN D SYNTHASE"/>
    <property type="match status" value="1"/>
</dbReference>
<protein>
    <recommendedName>
        <fullName evidence="1">glutathione transferase</fullName>
        <ecNumber evidence="1">2.5.1.18</ecNumber>
    </recommendedName>
</protein>
<dbReference type="CDD" id="cd03039">
    <property type="entry name" value="GST_N_Sigma_like"/>
    <property type="match status" value="1"/>
</dbReference>
<dbReference type="EC" id="2.5.1.18" evidence="1"/>
<dbReference type="PANTHER" id="PTHR11571">
    <property type="entry name" value="GLUTATHIONE S-TRANSFERASE"/>
    <property type="match status" value="1"/>
</dbReference>
<organism evidence="7">
    <name type="scientific">Epiphyas postvittana</name>
    <name type="common">Light brown apple moth</name>
    <dbReference type="NCBI Taxonomy" id="65032"/>
    <lineage>
        <taxon>Eukaryota</taxon>
        <taxon>Metazoa</taxon>
        <taxon>Ecdysozoa</taxon>
        <taxon>Arthropoda</taxon>
        <taxon>Hexapoda</taxon>
        <taxon>Insecta</taxon>
        <taxon>Pterygota</taxon>
        <taxon>Neoptera</taxon>
        <taxon>Endopterygota</taxon>
        <taxon>Lepidoptera</taxon>
        <taxon>Glossata</taxon>
        <taxon>Ditrysia</taxon>
        <taxon>Tortricoidea</taxon>
        <taxon>Tortricidae</taxon>
        <taxon>Tortricinae</taxon>
        <taxon>Epiphyas</taxon>
    </lineage>
</organism>
<evidence type="ECO:0000256" key="1">
    <source>
        <dbReference type="ARBA" id="ARBA00012452"/>
    </source>
</evidence>
<dbReference type="Gene3D" id="1.20.1050.10">
    <property type="match status" value="1"/>
</dbReference>
<dbReference type="InterPro" id="IPR004046">
    <property type="entry name" value="GST_C"/>
</dbReference>
<reference evidence="7" key="1">
    <citation type="journal article" date="2015" name="PLoS ONE">
        <title>The Peripheral Olfactory Repertoire of the Lightbrown Apple Moth, Epiphyas postvittana.</title>
        <authorList>
            <person name="Corcoran J.A."/>
            <person name="Jordan M.D."/>
            <person name="Thrimawithana A.H."/>
            <person name="Crowhurst R.N."/>
            <person name="Newcomb R.D."/>
        </authorList>
    </citation>
    <scope>NUCLEOTIDE SEQUENCE</scope>
</reference>
<dbReference type="AlphaFoldDB" id="A0A0K8TUF1"/>
<comment type="catalytic activity">
    <reaction evidence="4">
        <text>RX + glutathione = an S-substituted glutathione + a halide anion + H(+)</text>
        <dbReference type="Rhea" id="RHEA:16437"/>
        <dbReference type="ChEBI" id="CHEBI:15378"/>
        <dbReference type="ChEBI" id="CHEBI:16042"/>
        <dbReference type="ChEBI" id="CHEBI:17792"/>
        <dbReference type="ChEBI" id="CHEBI:57925"/>
        <dbReference type="ChEBI" id="CHEBI:90779"/>
        <dbReference type="EC" id="2.5.1.18"/>
    </reaction>
</comment>
<evidence type="ECO:0000256" key="3">
    <source>
        <dbReference type="ARBA" id="ARBA00038317"/>
    </source>
</evidence>
<feature type="domain" description="GST N-terminal" evidence="5">
    <location>
        <begin position="1"/>
        <end position="78"/>
    </location>
</feature>
<dbReference type="InterPro" id="IPR036249">
    <property type="entry name" value="Thioredoxin-like_sf"/>
</dbReference>